<name>A0A5N3PAT2_9HYPH</name>
<reference evidence="9 10" key="1">
    <citation type="journal article" date="2019" name="Microorganisms">
        <title>Genome Insights into the Novel Species Microvirga brassicacearum, a Rapeseed Endophyte with Biotechnological Potential.</title>
        <authorList>
            <person name="Jimenez-Gomez A."/>
            <person name="Saati-Santamaria Z."/>
            <person name="Igual J.M."/>
            <person name="Rivas R."/>
            <person name="Mateos P.F."/>
            <person name="Garcia-Fraile P."/>
        </authorList>
    </citation>
    <scope>NUCLEOTIDE SEQUENCE [LARGE SCALE GENOMIC DNA]</scope>
    <source>
        <strain evidence="9 10">CDVBN77</strain>
    </source>
</reference>
<dbReference type="AlphaFoldDB" id="A0A5N3PAT2"/>
<dbReference type="Gene3D" id="3.40.50.1950">
    <property type="entry name" value="Flavin prenyltransferase-like"/>
    <property type="match status" value="1"/>
</dbReference>
<dbReference type="RefSeq" id="WP_150944783.1">
    <property type="nucleotide sequence ID" value="NZ_VCMV01000015.1"/>
</dbReference>
<evidence type="ECO:0000256" key="5">
    <source>
        <dbReference type="ARBA" id="ARBA00050612"/>
    </source>
</evidence>
<feature type="binding site" evidence="7">
    <location>
        <position position="172"/>
    </location>
    <ligand>
        <name>dimethylallyl phosphate</name>
        <dbReference type="ChEBI" id="CHEBI:88052"/>
    </ligand>
</feature>
<dbReference type="FunFam" id="3.40.50.1950:FF:000001">
    <property type="entry name" value="Flavin prenyltransferase UbiX"/>
    <property type="match status" value="1"/>
</dbReference>
<feature type="binding site" evidence="7">
    <location>
        <position position="126"/>
    </location>
    <ligand>
        <name>FMN</name>
        <dbReference type="ChEBI" id="CHEBI:58210"/>
    </ligand>
</feature>
<proteinExistence type="inferred from homology"/>
<comment type="function">
    <text evidence="7">Flavin prenyltransferase that catalyzes the synthesis of the prenylated FMN cofactor (prenyl-FMN) for 4-hydroxy-3-polyprenylbenzoic acid decarboxylase UbiD. The prenyltransferase is metal-independent and links a dimethylallyl moiety from dimethylallyl monophosphate (DMAP) to the flavin N5 and C6 atoms of FMN.</text>
</comment>
<keyword evidence="4 7" id="KW-0808">Transferase</keyword>
<evidence type="ECO:0000256" key="3">
    <source>
        <dbReference type="ARBA" id="ARBA00022643"/>
    </source>
</evidence>
<keyword evidence="10" id="KW-1185">Reference proteome</keyword>
<dbReference type="InterPro" id="IPR004507">
    <property type="entry name" value="UbiX-like"/>
</dbReference>
<evidence type="ECO:0000259" key="8">
    <source>
        <dbReference type="Pfam" id="PF02441"/>
    </source>
</evidence>
<feature type="binding site" evidence="7">
    <location>
        <begin position="91"/>
        <end position="94"/>
    </location>
    <ligand>
        <name>FMN</name>
        <dbReference type="ChEBI" id="CHEBI:58210"/>
    </ligand>
</feature>
<evidence type="ECO:0000256" key="2">
    <source>
        <dbReference type="ARBA" id="ARBA00022630"/>
    </source>
</evidence>
<evidence type="ECO:0000256" key="6">
    <source>
        <dbReference type="ARBA" id="ARBA00060793"/>
    </source>
</evidence>
<dbReference type="EC" id="2.5.1.129" evidence="7"/>
<evidence type="ECO:0000256" key="7">
    <source>
        <dbReference type="HAMAP-Rule" id="MF_01984"/>
    </source>
</evidence>
<keyword evidence="3 7" id="KW-0288">FMN</keyword>
<dbReference type="OrthoDB" id="9781577at2"/>
<feature type="binding site" evidence="7">
    <location>
        <position position="156"/>
    </location>
    <ligand>
        <name>dimethylallyl phosphate</name>
        <dbReference type="ChEBI" id="CHEBI:88052"/>
    </ligand>
</feature>
<dbReference type="SUPFAM" id="SSF52507">
    <property type="entry name" value="Homo-oligomeric flavin-containing Cys decarboxylases, HFCD"/>
    <property type="match status" value="1"/>
</dbReference>
<evidence type="ECO:0000256" key="4">
    <source>
        <dbReference type="ARBA" id="ARBA00022679"/>
    </source>
</evidence>
<dbReference type="EMBL" id="VCMV01000015">
    <property type="protein sequence ID" value="KAB0266858.1"/>
    <property type="molecule type" value="Genomic_DNA"/>
</dbReference>
<dbReference type="NCBIfam" id="NF004685">
    <property type="entry name" value="PRK06029.1"/>
    <property type="match status" value="1"/>
</dbReference>
<keyword evidence="2 7" id="KW-0285">Flavoprotein</keyword>
<dbReference type="Proteomes" id="UP000325684">
    <property type="component" value="Unassembled WGS sequence"/>
</dbReference>
<evidence type="ECO:0000313" key="10">
    <source>
        <dbReference type="Proteomes" id="UP000325684"/>
    </source>
</evidence>
<accession>A0A5N3PAT2</accession>
<gene>
    <name evidence="7" type="primary">ubiX</name>
    <name evidence="9" type="ORF">FEZ63_12275</name>
</gene>
<comment type="caution">
    <text evidence="7">Lacks conserved residue(s) required for the propagation of feature annotation.</text>
</comment>
<protein>
    <recommendedName>
        <fullName evidence="7">Flavin prenyltransferase UbiX</fullName>
        <ecNumber evidence="7">2.5.1.129</ecNumber>
    </recommendedName>
</protein>
<dbReference type="InterPro" id="IPR036551">
    <property type="entry name" value="Flavin_trans-like"/>
</dbReference>
<comment type="catalytic activity">
    <reaction evidence="5 7">
        <text>dimethylallyl phosphate + FMNH2 = prenylated FMNH2 + phosphate</text>
        <dbReference type="Rhea" id="RHEA:37743"/>
        <dbReference type="ChEBI" id="CHEBI:43474"/>
        <dbReference type="ChEBI" id="CHEBI:57618"/>
        <dbReference type="ChEBI" id="CHEBI:87467"/>
        <dbReference type="ChEBI" id="CHEBI:88052"/>
        <dbReference type="EC" id="2.5.1.129"/>
    </reaction>
</comment>
<dbReference type="InterPro" id="IPR003382">
    <property type="entry name" value="Flavoprotein"/>
</dbReference>
<evidence type="ECO:0000256" key="1">
    <source>
        <dbReference type="ARBA" id="ARBA00022602"/>
    </source>
</evidence>
<organism evidence="9 10">
    <name type="scientific">Microvirga brassicacearum</name>
    <dbReference type="NCBI Taxonomy" id="2580413"/>
    <lineage>
        <taxon>Bacteria</taxon>
        <taxon>Pseudomonadati</taxon>
        <taxon>Pseudomonadota</taxon>
        <taxon>Alphaproteobacteria</taxon>
        <taxon>Hyphomicrobiales</taxon>
        <taxon>Methylobacteriaceae</taxon>
        <taxon>Microvirga</taxon>
    </lineage>
</organism>
<keyword evidence="1 7" id="KW-0637">Prenyltransferase</keyword>
<feature type="binding site" evidence="7">
    <location>
        <begin position="13"/>
        <end position="15"/>
    </location>
    <ligand>
        <name>FMN</name>
        <dbReference type="ChEBI" id="CHEBI:58210"/>
    </ligand>
</feature>
<feature type="domain" description="Flavoprotein" evidence="8">
    <location>
        <begin position="6"/>
        <end position="168"/>
    </location>
</feature>
<dbReference type="HAMAP" id="MF_01984">
    <property type="entry name" value="ubiX_pad"/>
    <property type="match status" value="1"/>
</dbReference>
<dbReference type="GO" id="GO:0106141">
    <property type="term" value="F:flavin prenyltransferase activity"/>
    <property type="evidence" value="ECO:0007669"/>
    <property type="project" value="UniProtKB-EC"/>
</dbReference>
<comment type="caution">
    <text evidence="9">The sequence shown here is derived from an EMBL/GenBank/DDBJ whole genome shotgun (WGS) entry which is preliminary data.</text>
</comment>
<dbReference type="Pfam" id="PF02441">
    <property type="entry name" value="Flavoprotein"/>
    <property type="match status" value="1"/>
</dbReference>
<comment type="similarity">
    <text evidence="6 7">Belongs to the UbiX/PAD1 family.</text>
</comment>
<dbReference type="NCBIfam" id="TIGR00421">
    <property type="entry name" value="ubiX_pad"/>
    <property type="match status" value="1"/>
</dbReference>
<evidence type="ECO:0000313" key="9">
    <source>
        <dbReference type="EMBL" id="KAB0266858.1"/>
    </source>
</evidence>
<feature type="binding site" evidence="7">
    <location>
        <position position="39"/>
    </location>
    <ligand>
        <name>FMN</name>
        <dbReference type="ChEBI" id="CHEBI:58210"/>
    </ligand>
</feature>
<sequence>MRTLSRIVIGISGASGAMLGIRIVELLATSGCETHLVVSQGAERTIAHEAGSDALRRIQDMAAYCHSIDDLGATIASGSFRTSGMIVAPCSMRTLSAIASSGADNLLVRAADVHLKERRKLVLLTRETPLHLGHIRAMAAASEIGAIIAPPVPAYYRKPQSVADIIDHTARRAIDLIGLDIGVLAEPWSGIR</sequence>